<protein>
    <recommendedName>
        <fullName evidence="3">Terpene synthase</fullName>
    </recommendedName>
</protein>
<accession>A0A4U3MRG0</accession>
<dbReference type="SUPFAM" id="SSF48576">
    <property type="entry name" value="Terpenoid synthases"/>
    <property type="match status" value="1"/>
</dbReference>
<evidence type="ECO:0000313" key="1">
    <source>
        <dbReference type="EMBL" id="TKK91472.1"/>
    </source>
</evidence>
<proteinExistence type="predicted"/>
<keyword evidence="2" id="KW-1185">Reference proteome</keyword>
<dbReference type="Gene3D" id="1.10.600.10">
    <property type="entry name" value="Farnesyl Diphosphate Synthase"/>
    <property type="match status" value="1"/>
</dbReference>
<dbReference type="Pfam" id="PF19086">
    <property type="entry name" value="Terpene_syn_C_2"/>
    <property type="match status" value="1"/>
</dbReference>
<dbReference type="Proteomes" id="UP000308705">
    <property type="component" value="Unassembled WGS sequence"/>
</dbReference>
<organism evidence="1 2">
    <name type="scientific">Herbidospora galbida</name>
    <dbReference type="NCBI Taxonomy" id="2575442"/>
    <lineage>
        <taxon>Bacteria</taxon>
        <taxon>Bacillati</taxon>
        <taxon>Actinomycetota</taxon>
        <taxon>Actinomycetes</taxon>
        <taxon>Streptosporangiales</taxon>
        <taxon>Streptosporangiaceae</taxon>
        <taxon>Herbidospora</taxon>
    </lineage>
</organism>
<evidence type="ECO:0008006" key="3">
    <source>
        <dbReference type="Google" id="ProtNLM"/>
    </source>
</evidence>
<gene>
    <name evidence="1" type="ORF">FDA94_01420</name>
</gene>
<comment type="caution">
    <text evidence="1">The sequence shown here is derived from an EMBL/GenBank/DDBJ whole genome shotgun (WGS) entry which is preliminary data.</text>
</comment>
<name>A0A4U3MRG0_9ACTN</name>
<dbReference type="AlphaFoldDB" id="A0A4U3MRG0"/>
<evidence type="ECO:0000313" key="2">
    <source>
        <dbReference type="Proteomes" id="UP000308705"/>
    </source>
</evidence>
<sequence>MPVIDPTRLFDLPELQLIPGDRKASWGPDLDGVVAAFARETGLLTTETADRYYAAQRIGTMCAYVIPGAVSRDRREIYGKLQTWLFIYDDWAEQLGRFLNREDVARVTDIVLTWFAESEKDCRRLDLAVARGLREIWGQIQQNSSPDWRHRLREELGVYLRTAVEEAELVRSGRVNPFGKASELRPLATAAQAVFTQSEFAYGIELPRELIRHPFLRRISRASTIAIAYANDIIGLKADLLRGIRDNLVLSLQEEYGGDLQTNVERAAQNFQRVAGEFADLQSQFRSGGGLCDHEIAGRPDVEVYIQILEDWLYEGIKWQLLDTNRYQTTVRLTQQEHPNQLLSLAEALPPE</sequence>
<dbReference type="EMBL" id="SZQA01000001">
    <property type="protein sequence ID" value="TKK91472.1"/>
    <property type="molecule type" value="Genomic_DNA"/>
</dbReference>
<dbReference type="InterPro" id="IPR008949">
    <property type="entry name" value="Isoprenoid_synthase_dom_sf"/>
</dbReference>
<dbReference type="OrthoDB" id="2989600at2"/>
<dbReference type="RefSeq" id="WP_137245160.1">
    <property type="nucleotide sequence ID" value="NZ_SZQA01000001.1"/>
</dbReference>
<reference evidence="1 2" key="1">
    <citation type="submission" date="2019-04" db="EMBL/GenBank/DDBJ databases">
        <title>Herbidospora sp. NEAU-GS14.nov., a novel actinomycete isolated from soil.</title>
        <authorList>
            <person name="Han L."/>
        </authorList>
    </citation>
    <scope>NUCLEOTIDE SEQUENCE [LARGE SCALE GENOMIC DNA]</scope>
    <source>
        <strain evidence="1 2">NEAU-GS14</strain>
    </source>
</reference>